<feature type="domain" description="Plant heme peroxidase family profile" evidence="17">
    <location>
        <begin position="28"/>
        <end position="194"/>
    </location>
</feature>
<feature type="disulfide bond" evidence="15">
    <location>
        <begin position="71"/>
        <end position="76"/>
    </location>
</feature>
<dbReference type="EMBL" id="BPVZ01000001">
    <property type="protein sequence ID" value="GKU85575.1"/>
    <property type="molecule type" value="Genomic_DNA"/>
</dbReference>
<dbReference type="InterPro" id="IPR010255">
    <property type="entry name" value="Haem_peroxidase_sf"/>
</dbReference>
<keyword evidence="16" id="KW-0732">Signal</keyword>
<evidence type="ECO:0000259" key="17">
    <source>
        <dbReference type="PROSITE" id="PS50873"/>
    </source>
</evidence>
<dbReference type="PROSITE" id="PS50873">
    <property type="entry name" value="PEROXIDASE_4"/>
    <property type="match status" value="1"/>
</dbReference>
<feature type="binding site" evidence="13">
    <location>
        <position position="91"/>
    </location>
    <ligand>
        <name>Ca(2+)</name>
        <dbReference type="ChEBI" id="CHEBI:29108"/>
        <label>1</label>
    </ligand>
</feature>
<evidence type="ECO:0000256" key="8">
    <source>
        <dbReference type="ARBA" id="ARBA00023002"/>
    </source>
</evidence>
<evidence type="ECO:0000256" key="12">
    <source>
        <dbReference type="PIRSR" id="PIRSR600823-2"/>
    </source>
</evidence>
<comment type="caution">
    <text evidence="18">The sequence shown here is derived from an EMBL/GenBank/DDBJ whole genome shotgun (WGS) entry which is preliminary data.</text>
</comment>
<evidence type="ECO:0000313" key="19">
    <source>
        <dbReference type="Proteomes" id="UP001054252"/>
    </source>
</evidence>
<comment type="similarity">
    <text evidence="16">Belongs to the peroxidase family. Classical plant (class III) peroxidase subfamily.</text>
</comment>
<feature type="binding site" evidence="12">
    <location>
        <position position="166"/>
    </location>
    <ligand>
        <name>substrate</name>
    </ligand>
</feature>
<evidence type="ECO:0000256" key="4">
    <source>
        <dbReference type="ARBA" id="ARBA00022559"/>
    </source>
</evidence>
<evidence type="ECO:0000256" key="15">
    <source>
        <dbReference type="PIRSR" id="PIRSR600823-5"/>
    </source>
</evidence>
<keyword evidence="6 13" id="KW-0479">Metal-binding</keyword>
<keyword evidence="19" id="KW-1185">Reference proteome</keyword>
<feature type="binding site" evidence="13">
    <location>
        <position position="70"/>
    </location>
    <ligand>
        <name>Ca(2+)</name>
        <dbReference type="ChEBI" id="CHEBI:29108"/>
        <label>1</label>
    </ligand>
</feature>
<evidence type="ECO:0000313" key="18">
    <source>
        <dbReference type="EMBL" id="GKU85575.1"/>
    </source>
</evidence>
<comment type="function">
    <text evidence="2">Removal of H(2)O(2), oxidation of toxic reductants, biosynthesis and degradation of lignin, suberization, auxin catabolism, response to environmental stresses such as wounding, pathogen attack and oxidative stress. These functions might be dependent on each isozyme/isoform in each plant tissue.</text>
</comment>
<keyword evidence="4 16" id="KW-0575">Peroxidase</keyword>
<feature type="binding site" evidence="13">
    <location>
        <position position="75"/>
    </location>
    <ligand>
        <name>Ca(2+)</name>
        <dbReference type="ChEBI" id="CHEBI:29108"/>
        <label>1</label>
    </ligand>
</feature>
<organism evidence="18 19">
    <name type="scientific">Rubroshorea leprosula</name>
    <dbReference type="NCBI Taxonomy" id="152421"/>
    <lineage>
        <taxon>Eukaryota</taxon>
        <taxon>Viridiplantae</taxon>
        <taxon>Streptophyta</taxon>
        <taxon>Embryophyta</taxon>
        <taxon>Tracheophyta</taxon>
        <taxon>Spermatophyta</taxon>
        <taxon>Magnoliopsida</taxon>
        <taxon>eudicotyledons</taxon>
        <taxon>Gunneridae</taxon>
        <taxon>Pentapetalae</taxon>
        <taxon>rosids</taxon>
        <taxon>malvids</taxon>
        <taxon>Malvales</taxon>
        <taxon>Dipterocarpaceae</taxon>
        <taxon>Rubroshorea</taxon>
    </lineage>
</organism>
<dbReference type="GO" id="GO:0140825">
    <property type="term" value="F:lactoperoxidase activity"/>
    <property type="evidence" value="ECO:0007669"/>
    <property type="project" value="UniProtKB-EC"/>
</dbReference>
<dbReference type="PRINTS" id="PR00461">
    <property type="entry name" value="PLPEROXIDASE"/>
</dbReference>
<comment type="cofactor">
    <cofactor evidence="16">
        <name>heme b</name>
        <dbReference type="ChEBI" id="CHEBI:60344"/>
    </cofactor>
    <text evidence="16">Binds 1 heme b (iron(II)-protoporphyrin IX) group per subunit.</text>
</comment>
<comment type="cofactor">
    <cofactor evidence="13 16">
        <name>Ca(2+)</name>
        <dbReference type="ChEBI" id="CHEBI:29108"/>
    </cofactor>
    <text evidence="13 16">Binds 2 calcium ions per subunit.</text>
</comment>
<proteinExistence type="inferred from homology"/>
<feature type="chain" id="PRO_5043085294" description="Peroxidase" evidence="16">
    <location>
        <begin position="27"/>
        <end position="294"/>
    </location>
</feature>
<feature type="binding site" evidence="13">
    <location>
        <position position="77"/>
    </location>
    <ligand>
        <name>Ca(2+)</name>
        <dbReference type="ChEBI" id="CHEBI:29108"/>
        <label>1</label>
    </ligand>
</feature>
<dbReference type="PANTHER" id="PTHR31235">
    <property type="entry name" value="PEROXIDASE 25-RELATED"/>
    <property type="match status" value="1"/>
</dbReference>
<sequence length="294" mass="32697">MRHSNSIFMLFVPLSAFCIAAWVCNAQVLKMNFYEESCPEAEQIVNNIIKSRIPSNPALPAKLLRMHFHDCFVRGCDASILLDAVNNTQAEKDAVPNLSLSGFDVIDDIKTQIEQVCPSTVSCADILALAARDSVSFSFNRPLWEVPTGRRDGRISLASDIPGNIPSPFSDFNTLLQLFNRKGLNLNDLVLLSGEWGRRITELSTWDGVLTNNQVCKPNVITTLQSRKSERTFTFPFSLVSVHSLSSPILPPNVLALNVGEMGGRHRKKPWSPTGYRRPPIRCHGAPDWCFTIA</sequence>
<dbReference type="Proteomes" id="UP001054252">
    <property type="component" value="Unassembled WGS sequence"/>
</dbReference>
<evidence type="ECO:0000256" key="10">
    <source>
        <dbReference type="ARBA" id="ARBA00023157"/>
    </source>
</evidence>
<dbReference type="GO" id="GO:0046872">
    <property type="term" value="F:metal ion binding"/>
    <property type="evidence" value="ECO:0007669"/>
    <property type="project" value="UniProtKB-UniRule"/>
</dbReference>
<evidence type="ECO:0000256" key="16">
    <source>
        <dbReference type="RuleBase" id="RU362060"/>
    </source>
</evidence>
<name>A0AAV5HFH0_9ROSI</name>
<feature type="disulfide bond" evidence="15">
    <location>
        <begin position="38"/>
        <end position="117"/>
    </location>
</feature>
<dbReference type="SUPFAM" id="SSF48113">
    <property type="entry name" value="Heme-dependent peroxidases"/>
    <property type="match status" value="1"/>
</dbReference>
<dbReference type="InterPro" id="IPR002016">
    <property type="entry name" value="Haem_peroxidase"/>
</dbReference>
<dbReference type="GO" id="GO:0020037">
    <property type="term" value="F:heme binding"/>
    <property type="evidence" value="ECO:0007669"/>
    <property type="project" value="UniProtKB-UniRule"/>
</dbReference>
<dbReference type="Gene3D" id="1.10.420.10">
    <property type="entry name" value="Peroxidase, domain 2"/>
    <property type="match status" value="1"/>
</dbReference>
<feature type="binding site" evidence="13">
    <location>
        <position position="79"/>
    </location>
    <ligand>
        <name>Ca(2+)</name>
        <dbReference type="ChEBI" id="CHEBI:29108"/>
        <label>1</label>
    </ligand>
</feature>
<comment type="catalytic activity">
    <reaction evidence="1 16">
        <text>2 a phenolic donor + H2O2 = 2 a phenolic radical donor + 2 H2O</text>
        <dbReference type="Rhea" id="RHEA:56136"/>
        <dbReference type="ChEBI" id="CHEBI:15377"/>
        <dbReference type="ChEBI" id="CHEBI:16240"/>
        <dbReference type="ChEBI" id="CHEBI:139520"/>
        <dbReference type="ChEBI" id="CHEBI:139521"/>
        <dbReference type="EC" id="1.11.1.7"/>
    </reaction>
</comment>
<dbReference type="Pfam" id="PF00141">
    <property type="entry name" value="peroxidase"/>
    <property type="match status" value="1"/>
</dbReference>
<evidence type="ECO:0000256" key="14">
    <source>
        <dbReference type="PIRSR" id="PIRSR600823-4"/>
    </source>
</evidence>
<keyword evidence="16" id="KW-0376">Hydrogen peroxide</keyword>
<evidence type="ECO:0000256" key="2">
    <source>
        <dbReference type="ARBA" id="ARBA00002322"/>
    </source>
</evidence>
<dbReference type="InterPro" id="IPR033905">
    <property type="entry name" value="Secretory_peroxidase"/>
</dbReference>
<dbReference type="EC" id="1.11.1.7" evidence="3 16"/>
<keyword evidence="8 16" id="KW-0560">Oxidoreductase</keyword>
<dbReference type="InterPro" id="IPR000823">
    <property type="entry name" value="Peroxidase_pln"/>
</dbReference>
<dbReference type="GO" id="GO:0006979">
    <property type="term" value="P:response to oxidative stress"/>
    <property type="evidence" value="ECO:0007669"/>
    <property type="project" value="UniProtKB-UniRule"/>
</dbReference>
<feature type="active site" description="Proton acceptor" evidence="11">
    <location>
        <position position="69"/>
    </location>
</feature>
<dbReference type="FunFam" id="1.10.520.10:FF:000001">
    <property type="entry name" value="Peroxidase"/>
    <property type="match status" value="1"/>
</dbReference>
<gene>
    <name evidence="18" type="ORF">SLEP1_g230</name>
</gene>
<evidence type="ECO:0000256" key="3">
    <source>
        <dbReference type="ARBA" id="ARBA00012313"/>
    </source>
</evidence>
<dbReference type="AlphaFoldDB" id="A0AAV5HFH0"/>
<feature type="site" description="Transition state stabilizer" evidence="14">
    <location>
        <position position="65"/>
    </location>
</feature>
<keyword evidence="10 15" id="KW-1015">Disulfide bond</keyword>
<evidence type="ECO:0000256" key="1">
    <source>
        <dbReference type="ARBA" id="ARBA00000189"/>
    </source>
</evidence>
<accession>A0AAV5HFH0</accession>
<feature type="signal peptide" evidence="16">
    <location>
        <begin position="1"/>
        <end position="26"/>
    </location>
</feature>
<dbReference type="CDD" id="cd00693">
    <property type="entry name" value="secretory_peroxidase"/>
    <property type="match status" value="1"/>
</dbReference>
<dbReference type="GO" id="GO:0042744">
    <property type="term" value="P:hydrogen peroxide catabolic process"/>
    <property type="evidence" value="ECO:0007669"/>
    <property type="project" value="UniProtKB-KW"/>
</dbReference>
<feature type="binding site" evidence="13">
    <location>
        <position position="73"/>
    </location>
    <ligand>
        <name>Ca(2+)</name>
        <dbReference type="ChEBI" id="CHEBI:29108"/>
        <label>1</label>
    </ligand>
</feature>
<evidence type="ECO:0000256" key="9">
    <source>
        <dbReference type="ARBA" id="ARBA00023004"/>
    </source>
</evidence>
<dbReference type="Gene3D" id="1.10.520.10">
    <property type="match status" value="1"/>
</dbReference>
<comment type="subcellular location">
    <subcellularLocation>
        <location evidence="16">Secreted</location>
    </subcellularLocation>
</comment>
<reference evidence="18 19" key="1">
    <citation type="journal article" date="2021" name="Commun. Biol.">
        <title>The genome of Shorea leprosula (Dipterocarpaceae) highlights the ecological relevance of drought in aseasonal tropical rainforests.</title>
        <authorList>
            <person name="Ng K.K.S."/>
            <person name="Kobayashi M.J."/>
            <person name="Fawcett J.A."/>
            <person name="Hatakeyama M."/>
            <person name="Paape T."/>
            <person name="Ng C.H."/>
            <person name="Ang C.C."/>
            <person name="Tnah L.H."/>
            <person name="Lee C.T."/>
            <person name="Nishiyama T."/>
            <person name="Sese J."/>
            <person name="O'Brien M.J."/>
            <person name="Copetti D."/>
            <person name="Mohd Noor M.I."/>
            <person name="Ong R.C."/>
            <person name="Putra M."/>
            <person name="Sireger I.Z."/>
            <person name="Indrioko S."/>
            <person name="Kosugi Y."/>
            <person name="Izuno A."/>
            <person name="Isagi Y."/>
            <person name="Lee S.L."/>
            <person name="Shimizu K.K."/>
        </authorList>
    </citation>
    <scope>NUCLEOTIDE SEQUENCE [LARGE SCALE GENOMIC DNA]</scope>
    <source>
        <strain evidence="18">214</strain>
    </source>
</reference>
<dbReference type="GO" id="GO:0005576">
    <property type="term" value="C:extracellular region"/>
    <property type="evidence" value="ECO:0007669"/>
    <property type="project" value="UniProtKB-SubCell"/>
</dbReference>
<keyword evidence="16" id="KW-0964">Secreted</keyword>
<keyword evidence="5 16" id="KW-0349">Heme</keyword>
<protein>
    <recommendedName>
        <fullName evidence="3 16">Peroxidase</fullName>
        <ecNumber evidence="3 16">1.11.1.7</ecNumber>
    </recommendedName>
</protein>
<evidence type="ECO:0000256" key="11">
    <source>
        <dbReference type="PIRSR" id="PIRSR600823-1"/>
    </source>
</evidence>
<keyword evidence="9 16" id="KW-0408">Iron</keyword>
<keyword evidence="7 13" id="KW-0106">Calcium</keyword>
<evidence type="ECO:0000256" key="6">
    <source>
        <dbReference type="ARBA" id="ARBA00022723"/>
    </source>
</evidence>
<dbReference type="PRINTS" id="PR00458">
    <property type="entry name" value="PEROXIDASE"/>
</dbReference>
<evidence type="ECO:0000256" key="13">
    <source>
        <dbReference type="PIRSR" id="PIRSR600823-3"/>
    </source>
</evidence>
<evidence type="ECO:0000256" key="7">
    <source>
        <dbReference type="ARBA" id="ARBA00022837"/>
    </source>
</evidence>
<evidence type="ECO:0000256" key="5">
    <source>
        <dbReference type="ARBA" id="ARBA00022617"/>
    </source>
</evidence>